<proteinExistence type="predicted"/>
<name>A0ABR7NM44_9FIRM</name>
<reference evidence="2 3" key="1">
    <citation type="submission" date="2020-08" db="EMBL/GenBank/DDBJ databases">
        <title>Genome public.</title>
        <authorList>
            <person name="Liu C."/>
            <person name="Sun Q."/>
        </authorList>
    </citation>
    <scope>NUCLEOTIDE SEQUENCE [LARGE SCALE GENOMIC DNA]</scope>
    <source>
        <strain evidence="2 3">BX1</strain>
    </source>
</reference>
<evidence type="ECO:0000313" key="2">
    <source>
        <dbReference type="EMBL" id="MBC8577440.1"/>
    </source>
</evidence>
<dbReference type="Gene3D" id="3.40.50.1820">
    <property type="entry name" value="alpha/beta hydrolase"/>
    <property type="match status" value="1"/>
</dbReference>
<dbReference type="Proteomes" id="UP000658131">
    <property type="component" value="Unassembled WGS sequence"/>
</dbReference>
<dbReference type="Pfam" id="PF12146">
    <property type="entry name" value="Hydrolase_4"/>
    <property type="match status" value="1"/>
</dbReference>
<dbReference type="InterPro" id="IPR022742">
    <property type="entry name" value="Hydrolase_4"/>
</dbReference>
<evidence type="ECO:0000259" key="1">
    <source>
        <dbReference type="Pfam" id="PF12146"/>
    </source>
</evidence>
<dbReference type="RefSeq" id="WP_262400846.1">
    <property type="nucleotide sequence ID" value="NZ_JACRTB010000031.1"/>
</dbReference>
<keyword evidence="2" id="KW-0378">Hydrolase</keyword>
<dbReference type="SUPFAM" id="SSF53474">
    <property type="entry name" value="alpha/beta-Hydrolases"/>
    <property type="match status" value="1"/>
</dbReference>
<dbReference type="InterPro" id="IPR029058">
    <property type="entry name" value="AB_hydrolase_fold"/>
</dbReference>
<dbReference type="GO" id="GO:0016787">
    <property type="term" value="F:hydrolase activity"/>
    <property type="evidence" value="ECO:0007669"/>
    <property type="project" value="UniProtKB-KW"/>
</dbReference>
<organism evidence="2 3">
    <name type="scientific">Yanshouia hominis</name>
    <dbReference type="NCBI Taxonomy" id="2763673"/>
    <lineage>
        <taxon>Bacteria</taxon>
        <taxon>Bacillati</taxon>
        <taxon>Bacillota</taxon>
        <taxon>Clostridia</taxon>
        <taxon>Eubacteriales</taxon>
        <taxon>Oscillospiraceae</taxon>
        <taxon>Yanshouia</taxon>
    </lineage>
</organism>
<dbReference type="InterPro" id="IPR051044">
    <property type="entry name" value="MAG_DAG_Lipase"/>
</dbReference>
<feature type="domain" description="Serine aminopeptidase S33" evidence="1">
    <location>
        <begin position="32"/>
        <end position="297"/>
    </location>
</feature>
<dbReference type="PANTHER" id="PTHR11614">
    <property type="entry name" value="PHOSPHOLIPASE-RELATED"/>
    <property type="match status" value="1"/>
</dbReference>
<evidence type="ECO:0000313" key="3">
    <source>
        <dbReference type="Proteomes" id="UP000658131"/>
    </source>
</evidence>
<protein>
    <submittedName>
        <fullName evidence="2">Alpha/beta fold hydrolase</fullName>
    </submittedName>
</protein>
<accession>A0ABR7NM44</accession>
<dbReference type="EMBL" id="JACRTB010000031">
    <property type="protein sequence ID" value="MBC8577440.1"/>
    <property type="molecule type" value="Genomic_DNA"/>
</dbReference>
<keyword evidence="3" id="KW-1185">Reference proteome</keyword>
<gene>
    <name evidence="2" type="ORF">H8717_13630</name>
</gene>
<sequence>MEKQKIWKERLTFPSSIGGVPVEAVAWHPPGAPRAMLVLVHGMQEHVERYEHLAAALTRAGFLVCGYNQLGHGGSLLDGRGGILPDGARTGHLAADCRRFLRGIRREHPGLPCFLMGHSFGSFVVRAALTDRRLASSLNGVILSGTAGESVGLRCFALPATRILAGIFGPECQSAAYDRLANFIFARHFPGETSPHCWVSSLAAEVEAFDTDPKMGFVLSLGAYRAVLETLALVSGPRWAGQVESSLPVLLLSGACDPVGENGRGVRQVAAWLLEAGTQDLTLHLESGARHELLREPCRERILLLLRRWMGERLPGTNPNVRRT</sequence>
<comment type="caution">
    <text evidence="2">The sequence shown here is derived from an EMBL/GenBank/DDBJ whole genome shotgun (WGS) entry which is preliminary data.</text>
</comment>